<dbReference type="EMBL" id="CP143427">
    <property type="protein sequence ID" value="WVX51737.1"/>
    <property type="molecule type" value="Genomic_DNA"/>
</dbReference>
<keyword evidence="1" id="KW-0812">Transmembrane</keyword>
<keyword evidence="4" id="KW-1185">Reference proteome</keyword>
<organism evidence="2 4">
    <name type="scientific">Roseobacter fucihabitans</name>
    <dbReference type="NCBI Taxonomy" id="1537242"/>
    <lineage>
        <taxon>Bacteria</taxon>
        <taxon>Pseudomonadati</taxon>
        <taxon>Pseudomonadota</taxon>
        <taxon>Alphaproteobacteria</taxon>
        <taxon>Rhodobacterales</taxon>
        <taxon>Roseobacteraceae</taxon>
        <taxon>Roseobacter</taxon>
    </lineage>
</organism>
<evidence type="ECO:0000256" key="1">
    <source>
        <dbReference type="SAM" id="Phobius"/>
    </source>
</evidence>
<evidence type="ECO:0000313" key="3">
    <source>
        <dbReference type="EMBL" id="WVX51737.1"/>
    </source>
</evidence>
<dbReference type="Proteomes" id="UP001318682">
    <property type="component" value="Plasmid pROLI24"/>
</dbReference>
<dbReference type="RefSeq" id="WP_187431405.1">
    <property type="nucleotide sequence ID" value="NZ_CP143424.1"/>
</dbReference>
<name>A0ABZ2BZB4_9RHOB</name>
<proteinExistence type="predicted"/>
<feature type="transmembrane region" description="Helical" evidence="1">
    <location>
        <begin position="133"/>
        <end position="153"/>
    </location>
</feature>
<evidence type="ECO:0000313" key="2">
    <source>
        <dbReference type="EMBL" id="WVX51440.1"/>
    </source>
</evidence>
<geneLocation type="plasmid" evidence="3 4">
    <name>pROLI24</name>
</geneLocation>
<accession>A0ABZ2BZB4</accession>
<geneLocation type="plasmid" evidence="2 4">
    <name>pROLI127</name>
</geneLocation>
<gene>
    <name evidence="2" type="ORF">ROLI_045420</name>
    <name evidence="3" type="ORF">ROLI_048390</name>
</gene>
<keyword evidence="1" id="KW-0472">Membrane</keyword>
<dbReference type="Proteomes" id="UP001318682">
    <property type="component" value="Plasmid pROLI127"/>
</dbReference>
<keyword evidence="1" id="KW-1133">Transmembrane helix</keyword>
<dbReference type="EMBL" id="CP143424">
    <property type="protein sequence ID" value="WVX51440.1"/>
    <property type="molecule type" value="Genomic_DNA"/>
</dbReference>
<keyword evidence="2" id="KW-0614">Plasmid</keyword>
<protein>
    <submittedName>
        <fullName evidence="2">Uncharacterized protein</fullName>
    </submittedName>
</protein>
<sequence>MTDQPGLPALSDDELRETLDLLSTVIASVSDRVDSQTVAMDRLIKTATEARQAAFAARAQTDPKQYGELIATKITQELRTPLNALDRYTNDLRLQTEKTEQVLKQMKDDRSALYAHLRSKEIKADRLKHHLPWYGLGALVLALALSVMLPRFYASTATTCTAIGAEWTTTTNGASVCVFY</sequence>
<evidence type="ECO:0000313" key="4">
    <source>
        <dbReference type="Proteomes" id="UP001318682"/>
    </source>
</evidence>
<reference evidence="2 4" key="2">
    <citation type="submission" date="2024-01" db="EMBL/GenBank/DDBJ databases">
        <title>Roseobacter fucihabitans sp. nov., isolated from the brown alga Fucus spiralis.</title>
        <authorList>
            <person name="Hahnke S."/>
            <person name="Berger M."/>
            <person name="Schlingloff A."/>
            <person name="Athale I."/>
            <person name="Neumann-Schaal M."/>
            <person name="Adenaya A."/>
            <person name="Poehlein A."/>
            <person name="Daniel R."/>
            <person name="Pertersen J."/>
            <person name="Brinkhoff T."/>
        </authorList>
    </citation>
    <scope>NUCLEOTIDE SEQUENCE [LARGE SCALE GENOMIC DNA]</scope>
    <source>
        <strain evidence="2 4">B14</strain>
        <plasmid evidence="2 4">pROLI127</plasmid>
        <plasmid evidence="3 4">pROLI24</plasmid>
    </source>
</reference>
<reference evidence="2 4" key="1">
    <citation type="submission" date="2015-07" db="EMBL/GenBank/DDBJ databases">
        <authorList>
            <person name="Voget S."/>
            <person name="Dogs M."/>
            <person name="Brinkhoff T.H."/>
            <person name="Daniel R."/>
        </authorList>
    </citation>
    <scope>NUCLEOTIDE SEQUENCE [LARGE SCALE GENOMIC DNA]</scope>
    <source>
        <strain evidence="2 4">B14</strain>
        <plasmid evidence="2 4">pROLI127</plasmid>
        <plasmid evidence="3 4">pROLI24</plasmid>
    </source>
</reference>